<feature type="compositionally biased region" description="Basic residues" evidence="1">
    <location>
        <begin position="54"/>
        <end position="65"/>
    </location>
</feature>
<reference evidence="3" key="2">
    <citation type="journal article" date="2015" name="Data Brief">
        <title>Shoot transcriptome of the giant reed, Arundo donax.</title>
        <authorList>
            <person name="Barrero R.A."/>
            <person name="Guerrero F.D."/>
            <person name="Moolhuijzen P."/>
            <person name="Goolsby J.A."/>
            <person name="Tidwell J."/>
            <person name="Bellgard S.E."/>
            <person name="Bellgard M.I."/>
        </authorList>
    </citation>
    <scope>NUCLEOTIDE SEQUENCE</scope>
    <source>
        <tissue evidence="3">Shoot tissue taken approximately 20 cm above the soil surface</tissue>
    </source>
</reference>
<proteinExistence type="predicted"/>
<organism evidence="3">
    <name type="scientific">Arundo donax</name>
    <name type="common">Giant reed</name>
    <name type="synonym">Donax arundinaceus</name>
    <dbReference type="NCBI Taxonomy" id="35708"/>
    <lineage>
        <taxon>Eukaryota</taxon>
        <taxon>Viridiplantae</taxon>
        <taxon>Streptophyta</taxon>
        <taxon>Embryophyta</taxon>
        <taxon>Tracheophyta</taxon>
        <taxon>Spermatophyta</taxon>
        <taxon>Magnoliopsida</taxon>
        <taxon>Liliopsida</taxon>
        <taxon>Poales</taxon>
        <taxon>Poaceae</taxon>
        <taxon>PACMAD clade</taxon>
        <taxon>Arundinoideae</taxon>
        <taxon>Arundineae</taxon>
        <taxon>Arundo</taxon>
    </lineage>
</organism>
<keyword evidence="2" id="KW-0732">Signal</keyword>
<feature type="signal peptide" evidence="2">
    <location>
        <begin position="1"/>
        <end position="19"/>
    </location>
</feature>
<sequence length="65" mass="7398">MSMAVLGFLDILAVPRIRAWIVSGGGMGRWIPPILGSAEMRCDGRMEEEGDGGRRRRGKRRRNWR</sequence>
<protein>
    <submittedName>
        <fullName evidence="3">Uncharacterized protein</fullName>
    </submittedName>
</protein>
<feature type="chain" id="PRO_5002044486" evidence="2">
    <location>
        <begin position="20"/>
        <end position="65"/>
    </location>
</feature>
<evidence type="ECO:0000313" key="3">
    <source>
        <dbReference type="EMBL" id="JAE06293.1"/>
    </source>
</evidence>
<name>A0A0A9FDE8_ARUDO</name>
<evidence type="ECO:0000256" key="2">
    <source>
        <dbReference type="SAM" id="SignalP"/>
    </source>
</evidence>
<dbReference type="AlphaFoldDB" id="A0A0A9FDE8"/>
<dbReference type="EMBL" id="GBRH01191603">
    <property type="protein sequence ID" value="JAE06293.1"/>
    <property type="molecule type" value="Transcribed_RNA"/>
</dbReference>
<accession>A0A0A9FDE8</accession>
<feature type="compositionally biased region" description="Basic and acidic residues" evidence="1">
    <location>
        <begin position="43"/>
        <end position="53"/>
    </location>
</feature>
<feature type="region of interest" description="Disordered" evidence="1">
    <location>
        <begin position="43"/>
        <end position="65"/>
    </location>
</feature>
<reference evidence="3" key="1">
    <citation type="submission" date="2014-09" db="EMBL/GenBank/DDBJ databases">
        <authorList>
            <person name="Magalhaes I.L.F."/>
            <person name="Oliveira U."/>
            <person name="Santos F.R."/>
            <person name="Vidigal T.H.D.A."/>
            <person name="Brescovit A.D."/>
            <person name="Santos A.J."/>
        </authorList>
    </citation>
    <scope>NUCLEOTIDE SEQUENCE</scope>
    <source>
        <tissue evidence="3">Shoot tissue taken approximately 20 cm above the soil surface</tissue>
    </source>
</reference>
<evidence type="ECO:0000256" key="1">
    <source>
        <dbReference type="SAM" id="MobiDB-lite"/>
    </source>
</evidence>